<dbReference type="EMBL" id="CM029040">
    <property type="protein sequence ID" value="KAG2636955.1"/>
    <property type="molecule type" value="Genomic_DNA"/>
</dbReference>
<evidence type="ECO:0000256" key="2">
    <source>
        <dbReference type="ARBA" id="ARBA00005907"/>
    </source>
</evidence>
<evidence type="ECO:0000256" key="3">
    <source>
        <dbReference type="ARBA" id="ARBA00023242"/>
    </source>
</evidence>
<reference evidence="4" key="1">
    <citation type="submission" date="2020-05" db="EMBL/GenBank/DDBJ databases">
        <title>WGS assembly of Panicum virgatum.</title>
        <authorList>
            <person name="Lovell J.T."/>
            <person name="Jenkins J."/>
            <person name="Shu S."/>
            <person name="Juenger T.E."/>
            <person name="Schmutz J."/>
        </authorList>
    </citation>
    <scope>NUCLEOTIDE SEQUENCE</scope>
    <source>
        <strain evidence="4">AP13</strain>
    </source>
</reference>
<dbReference type="Proteomes" id="UP000823388">
    <property type="component" value="Chromosome 2N"/>
</dbReference>
<dbReference type="InterPro" id="IPR005343">
    <property type="entry name" value="Noc2"/>
</dbReference>
<dbReference type="GO" id="GO:0030690">
    <property type="term" value="C:Noc1p-Noc2p complex"/>
    <property type="evidence" value="ECO:0007669"/>
    <property type="project" value="TreeGrafter"/>
</dbReference>
<accession>A0A8T0VQB0</accession>
<dbReference type="GO" id="GO:0030691">
    <property type="term" value="C:Noc2p-Noc3p complex"/>
    <property type="evidence" value="ECO:0007669"/>
    <property type="project" value="TreeGrafter"/>
</dbReference>
<name>A0A8T0VQB0_PANVG</name>
<dbReference type="Pfam" id="PF03715">
    <property type="entry name" value="Noc2"/>
    <property type="match status" value="1"/>
</dbReference>
<evidence type="ECO:0000256" key="1">
    <source>
        <dbReference type="ARBA" id="ARBA00004123"/>
    </source>
</evidence>
<evidence type="ECO:0000313" key="4">
    <source>
        <dbReference type="EMBL" id="KAG2636955.1"/>
    </source>
</evidence>
<keyword evidence="3" id="KW-0539">Nucleus</keyword>
<comment type="caution">
    <text evidence="4">The sequence shown here is derived from an EMBL/GenBank/DDBJ whole genome shotgun (WGS) entry which is preliminary data.</text>
</comment>
<gene>
    <name evidence="4" type="ORF">PVAP13_2NG496500</name>
</gene>
<protein>
    <submittedName>
        <fullName evidence="4">Uncharacterized protein</fullName>
    </submittedName>
</protein>
<dbReference type="PANTHER" id="PTHR12687:SF8">
    <property type="entry name" value="PROTEIN REBELOTE"/>
    <property type="match status" value="1"/>
</dbReference>
<dbReference type="GO" id="GO:0005730">
    <property type="term" value="C:nucleolus"/>
    <property type="evidence" value="ECO:0007669"/>
    <property type="project" value="TreeGrafter"/>
</dbReference>
<sequence>MENLLLTVLIICNFLLTWHLGALSIVYPFQADSWCLLEYYWVLLKYCGLGWASCTPSRAQKCIGMPVIIEDLRKIDNWQYINSVNLWVRFLCCNYKDYNLNPLFSQVLQVIGVAHLFPGTRYLLRLKLVQMLNELCTWSQMFFPIPSLLFDCLDFREVSQKEQTQKTKVNFSSLLKVPKSLLKSRDFQEECVQQFRFYQHILLNGATMYLSKK</sequence>
<dbReference type="PANTHER" id="PTHR12687">
    <property type="entry name" value="NUCLEOLAR COMPLEX 2 AND RAD4-RELATED"/>
    <property type="match status" value="1"/>
</dbReference>
<evidence type="ECO:0000313" key="5">
    <source>
        <dbReference type="Proteomes" id="UP000823388"/>
    </source>
</evidence>
<proteinExistence type="inferred from homology"/>
<dbReference type="GO" id="GO:0042273">
    <property type="term" value="P:ribosomal large subunit biogenesis"/>
    <property type="evidence" value="ECO:0007669"/>
    <property type="project" value="TreeGrafter"/>
</dbReference>
<dbReference type="GO" id="GO:0005654">
    <property type="term" value="C:nucleoplasm"/>
    <property type="evidence" value="ECO:0007669"/>
    <property type="project" value="TreeGrafter"/>
</dbReference>
<comment type="similarity">
    <text evidence="2">Belongs to the NOC2 family.</text>
</comment>
<keyword evidence="5" id="KW-1185">Reference proteome</keyword>
<comment type="subcellular location">
    <subcellularLocation>
        <location evidence="1">Nucleus</location>
    </subcellularLocation>
</comment>
<organism evidence="4 5">
    <name type="scientific">Panicum virgatum</name>
    <name type="common">Blackwell switchgrass</name>
    <dbReference type="NCBI Taxonomy" id="38727"/>
    <lineage>
        <taxon>Eukaryota</taxon>
        <taxon>Viridiplantae</taxon>
        <taxon>Streptophyta</taxon>
        <taxon>Embryophyta</taxon>
        <taxon>Tracheophyta</taxon>
        <taxon>Spermatophyta</taxon>
        <taxon>Magnoliopsida</taxon>
        <taxon>Liliopsida</taxon>
        <taxon>Poales</taxon>
        <taxon>Poaceae</taxon>
        <taxon>PACMAD clade</taxon>
        <taxon>Panicoideae</taxon>
        <taxon>Panicodae</taxon>
        <taxon>Paniceae</taxon>
        <taxon>Panicinae</taxon>
        <taxon>Panicum</taxon>
        <taxon>Panicum sect. Hiantes</taxon>
    </lineage>
</organism>
<dbReference type="AlphaFoldDB" id="A0A8T0VQB0"/>